<keyword evidence="12" id="KW-0255">Endonuclease</keyword>
<comment type="similarity">
    <text evidence="1 7">Belongs to the NOB1 family.</text>
</comment>
<evidence type="ECO:0000256" key="1">
    <source>
        <dbReference type="ARBA" id="ARBA00005858"/>
    </source>
</evidence>
<dbReference type="InterPro" id="IPR036283">
    <property type="entry name" value="NOB1_Zf-like_sf"/>
</dbReference>
<feature type="binding site" evidence="8">
    <location>
        <position position="310"/>
    </location>
    <ligand>
        <name>Zn(2+)</name>
        <dbReference type="ChEBI" id="CHEBI:29105"/>
    </ligand>
</feature>
<organism evidence="12 13">
    <name type="scientific">Coemansia javaensis</name>
    <dbReference type="NCBI Taxonomy" id="2761396"/>
    <lineage>
        <taxon>Eukaryota</taxon>
        <taxon>Fungi</taxon>
        <taxon>Fungi incertae sedis</taxon>
        <taxon>Zoopagomycota</taxon>
        <taxon>Kickxellomycotina</taxon>
        <taxon>Kickxellomycetes</taxon>
        <taxon>Kickxellales</taxon>
        <taxon>Kickxellaceae</taxon>
        <taxon>Coemansia</taxon>
    </lineage>
</organism>
<dbReference type="CDD" id="cd09876">
    <property type="entry name" value="PIN_Nob1-like"/>
    <property type="match status" value="1"/>
</dbReference>
<dbReference type="InterPro" id="IPR017117">
    <property type="entry name" value="Nob1_euk"/>
</dbReference>
<evidence type="ECO:0000256" key="8">
    <source>
        <dbReference type="PIRSR" id="PIRSR037125-1"/>
    </source>
</evidence>
<evidence type="ECO:0000256" key="2">
    <source>
        <dbReference type="ARBA" id="ARBA00022722"/>
    </source>
</evidence>
<evidence type="ECO:0000256" key="9">
    <source>
        <dbReference type="SAM" id="MobiDB-lite"/>
    </source>
</evidence>
<dbReference type="GO" id="GO:0046872">
    <property type="term" value="F:metal ion binding"/>
    <property type="evidence" value="ECO:0007669"/>
    <property type="project" value="UniProtKB-UniRule"/>
</dbReference>
<dbReference type="SUPFAM" id="SSF144206">
    <property type="entry name" value="NOB1 zinc finger-like"/>
    <property type="match status" value="1"/>
</dbReference>
<dbReference type="AlphaFoldDB" id="A0A9W8HBT1"/>
<dbReference type="PANTHER" id="PTHR12814:SF2">
    <property type="entry name" value="RNA-BINDING PROTEIN NOB1"/>
    <property type="match status" value="1"/>
</dbReference>
<evidence type="ECO:0000313" key="12">
    <source>
        <dbReference type="EMBL" id="KAJ2778458.1"/>
    </source>
</evidence>
<evidence type="ECO:0000256" key="5">
    <source>
        <dbReference type="ARBA" id="ARBA00022833"/>
    </source>
</evidence>
<evidence type="ECO:0000259" key="11">
    <source>
        <dbReference type="Pfam" id="PF17146"/>
    </source>
</evidence>
<feature type="binding site" evidence="8">
    <location>
        <position position="307"/>
    </location>
    <ligand>
        <name>Zn(2+)</name>
        <dbReference type="ChEBI" id="CHEBI:29105"/>
    </ligand>
</feature>
<dbReference type="Pfam" id="PF17146">
    <property type="entry name" value="PIN_6"/>
    <property type="match status" value="1"/>
</dbReference>
<dbReference type="InterPro" id="IPR039907">
    <property type="entry name" value="NOB1"/>
</dbReference>
<dbReference type="PANTHER" id="PTHR12814">
    <property type="entry name" value="RNA-BINDING PROTEIN NOB1"/>
    <property type="match status" value="1"/>
</dbReference>
<dbReference type="Gene3D" id="6.20.210.10">
    <property type="entry name" value="Nin one binding (NOB1), Zn-ribbon-like"/>
    <property type="match status" value="1"/>
</dbReference>
<dbReference type="FunFam" id="3.40.50.1010:FF:000020">
    <property type="entry name" value="20S-pre-rRNA D-site endonuclease NOB1"/>
    <property type="match status" value="1"/>
</dbReference>
<evidence type="ECO:0000256" key="7">
    <source>
        <dbReference type="PIRNR" id="PIRNR037125"/>
    </source>
</evidence>
<accession>A0A9W8HBT1</accession>
<proteinExistence type="inferred from homology"/>
<evidence type="ECO:0000256" key="3">
    <source>
        <dbReference type="ARBA" id="ARBA00022723"/>
    </source>
</evidence>
<evidence type="ECO:0000256" key="6">
    <source>
        <dbReference type="ARBA" id="ARBA00023242"/>
    </source>
</evidence>
<dbReference type="EMBL" id="JANBUL010000228">
    <property type="protein sequence ID" value="KAJ2778458.1"/>
    <property type="molecule type" value="Genomic_DNA"/>
</dbReference>
<dbReference type="GO" id="GO:0004521">
    <property type="term" value="F:RNA endonuclease activity"/>
    <property type="evidence" value="ECO:0007669"/>
    <property type="project" value="UniProtKB-UniRule"/>
</dbReference>
<dbReference type="GO" id="GO:0030490">
    <property type="term" value="P:maturation of SSU-rRNA"/>
    <property type="evidence" value="ECO:0007669"/>
    <property type="project" value="TreeGrafter"/>
</dbReference>
<dbReference type="GO" id="GO:0005730">
    <property type="term" value="C:nucleolus"/>
    <property type="evidence" value="ECO:0007669"/>
    <property type="project" value="UniProtKB-SubCell"/>
</dbReference>
<feature type="compositionally biased region" description="Basic residues" evidence="9">
    <location>
        <begin position="452"/>
        <end position="461"/>
    </location>
</feature>
<comment type="subcellular location">
    <subcellularLocation>
        <location evidence="7">Nucleus</location>
        <location evidence="7">Nucleolus</location>
    </subcellularLocation>
</comment>
<dbReference type="GO" id="GO:0005737">
    <property type="term" value="C:cytoplasm"/>
    <property type="evidence" value="ECO:0007669"/>
    <property type="project" value="UniProtKB-ARBA"/>
</dbReference>
<feature type="region of interest" description="Disordered" evidence="9">
    <location>
        <begin position="441"/>
        <end position="461"/>
    </location>
</feature>
<evidence type="ECO:0000259" key="10">
    <source>
        <dbReference type="Pfam" id="PF08772"/>
    </source>
</evidence>
<dbReference type="InterPro" id="IPR033411">
    <property type="entry name" value="Ribonuclease_PIN"/>
</dbReference>
<comment type="caution">
    <text evidence="12">The sequence shown here is derived from an EMBL/GenBank/DDBJ whole genome shotgun (WGS) entry which is preliminary data.</text>
</comment>
<protein>
    <recommendedName>
        <fullName evidence="7">20S-pre-rRNA D-site endonuclease NOB1</fullName>
    </recommendedName>
</protein>
<sequence length="461" mass="49752">MSLSLEEAGAGSGRPVRTLVVDTNVFIKGLRVEHIGDEFVTVAEVVQELSSKRSRDQYEDLRLRRGVQVLAPDAESIQAVVGFAKKTGDFSALALADLKVLALAFMLEKRVNGMANLRLEPASKGPQIPGRKPQSPSQTKAVDPASSGVQAEEDAATDGLEQQLGDLALGAEADAQEEEDVYPDVLQSVDNSELDGDAPSEAPVAALKEEDDDDGWTVAKPKGGQRAAKQVDEFFNGEWITPKNIKQRQAADATGLRSADTGAPSVLAVACVTSDFAMQNVMLGMGINLVTCDGVRVRQLRTWVLRCHACCELTGDMSRQFCSACGHATLKRCPVTAGTDGRLHVHLRANYNHNLRGTVYSIPKPRGGRHTAKDVITREHDPAYTRAMRYKKRADERAASGADLLADPDFDPGALVSNPLAHAKGFGVATDARGMPMVARNRRNPNIVRTTGNRKKKRSHV</sequence>
<feature type="domain" description="Ribonuclease PIN" evidence="11">
    <location>
        <begin position="19"/>
        <end position="107"/>
    </location>
</feature>
<evidence type="ECO:0000256" key="4">
    <source>
        <dbReference type="ARBA" id="ARBA00022801"/>
    </source>
</evidence>
<reference evidence="12" key="1">
    <citation type="submission" date="2022-07" db="EMBL/GenBank/DDBJ databases">
        <title>Phylogenomic reconstructions and comparative analyses of Kickxellomycotina fungi.</title>
        <authorList>
            <person name="Reynolds N.K."/>
            <person name="Stajich J.E."/>
            <person name="Barry K."/>
            <person name="Grigoriev I.V."/>
            <person name="Crous P."/>
            <person name="Smith M.E."/>
        </authorList>
    </citation>
    <scope>NUCLEOTIDE SEQUENCE</scope>
    <source>
        <strain evidence="12">NBRC 105414</strain>
    </source>
</reference>
<evidence type="ECO:0000313" key="13">
    <source>
        <dbReference type="Proteomes" id="UP001140217"/>
    </source>
</evidence>
<keyword evidence="4" id="KW-0378">Hydrolase</keyword>
<keyword evidence="2" id="KW-0540">Nuclease</keyword>
<dbReference type="Pfam" id="PF08772">
    <property type="entry name" value="Zn_ribbon_NOB1"/>
    <property type="match status" value="1"/>
</dbReference>
<dbReference type="OrthoDB" id="446759at2759"/>
<comment type="function">
    <text evidence="7">Required for the synthesis of 40S ribosome subunits. Has a role in processing 20S pre-rRNA into the mature 18S rRNA, where it is required for cleavage at the 3' end of the mature 18S rRNA (D-site). Accompanies the 20S pre-rRNA from the nucleus to the cytoplasm.</text>
</comment>
<dbReference type="GO" id="GO:0016787">
    <property type="term" value="F:hydrolase activity"/>
    <property type="evidence" value="ECO:0007669"/>
    <property type="project" value="UniProtKB-KW"/>
</dbReference>
<dbReference type="Gene3D" id="3.40.50.1010">
    <property type="entry name" value="5'-nuclease"/>
    <property type="match status" value="1"/>
</dbReference>
<feature type="domain" description="Nin one binding (NOB1) Zn-ribbon-like" evidence="10">
    <location>
        <begin position="297"/>
        <end position="368"/>
    </location>
</feature>
<dbReference type="Proteomes" id="UP001140217">
    <property type="component" value="Unassembled WGS sequence"/>
</dbReference>
<feature type="binding site" evidence="8">
    <location>
        <position position="322"/>
    </location>
    <ligand>
        <name>Zn(2+)</name>
        <dbReference type="ChEBI" id="CHEBI:29105"/>
    </ligand>
</feature>
<gene>
    <name evidence="12" type="primary">nob1</name>
    <name evidence="12" type="ORF">H4R18_004585</name>
</gene>
<feature type="binding site" evidence="8">
    <location>
        <position position="325"/>
    </location>
    <ligand>
        <name>Zn(2+)</name>
        <dbReference type="ChEBI" id="CHEBI:29105"/>
    </ligand>
</feature>
<dbReference type="InterPro" id="IPR014881">
    <property type="entry name" value="NOB1_Zn-bd"/>
</dbReference>
<dbReference type="PIRSF" id="PIRSF037125">
    <property type="entry name" value="D-site_20S_pre-rRNA_nuclease"/>
    <property type="match status" value="1"/>
</dbReference>
<name>A0A9W8HBT1_9FUNG</name>
<keyword evidence="3 7" id="KW-0479">Metal-binding</keyword>
<dbReference type="GO" id="GO:0030688">
    <property type="term" value="C:preribosome, small subunit precursor"/>
    <property type="evidence" value="ECO:0007669"/>
    <property type="project" value="TreeGrafter"/>
</dbReference>
<keyword evidence="6 7" id="KW-0539">Nucleus</keyword>
<feature type="region of interest" description="Disordered" evidence="9">
    <location>
        <begin position="120"/>
        <end position="155"/>
    </location>
</feature>
<keyword evidence="13" id="KW-1185">Reference proteome</keyword>
<keyword evidence="5 7" id="KW-0862">Zinc</keyword>